<reference evidence="2" key="1">
    <citation type="submission" date="2020-02" db="EMBL/GenBank/DDBJ databases">
        <authorList>
            <person name="Meier V. D."/>
        </authorList>
    </citation>
    <scope>NUCLEOTIDE SEQUENCE</scope>
    <source>
        <strain evidence="2">AVDCRST_MAG30</strain>
    </source>
</reference>
<gene>
    <name evidence="2" type="ORF">AVDCRST_MAG30-4024</name>
</gene>
<organism evidence="2">
    <name type="scientific">uncultured Solirubrobacteraceae bacterium</name>
    <dbReference type="NCBI Taxonomy" id="1162706"/>
    <lineage>
        <taxon>Bacteria</taxon>
        <taxon>Bacillati</taxon>
        <taxon>Actinomycetota</taxon>
        <taxon>Thermoleophilia</taxon>
        <taxon>Solirubrobacterales</taxon>
        <taxon>Solirubrobacteraceae</taxon>
        <taxon>environmental samples</taxon>
    </lineage>
</organism>
<name>A0A6J4TWP8_9ACTN</name>
<proteinExistence type="predicted"/>
<accession>A0A6J4TWP8</accession>
<protein>
    <submittedName>
        <fullName evidence="2">Uncharacterized protein</fullName>
    </submittedName>
</protein>
<sequence length="63" mass="6164">MGPEMELVLVVALVLGLVLLIAPRLVRGRKPASAAAPARWSGAAAVAPAPASSAPVAGPAPTE</sequence>
<evidence type="ECO:0000256" key="1">
    <source>
        <dbReference type="SAM" id="MobiDB-lite"/>
    </source>
</evidence>
<feature type="non-terminal residue" evidence="2">
    <location>
        <position position="63"/>
    </location>
</feature>
<evidence type="ECO:0000313" key="2">
    <source>
        <dbReference type="EMBL" id="CAA9533822.1"/>
    </source>
</evidence>
<dbReference type="AlphaFoldDB" id="A0A6J4TWP8"/>
<dbReference type="EMBL" id="CADCVS010000529">
    <property type="protein sequence ID" value="CAA9533822.1"/>
    <property type="molecule type" value="Genomic_DNA"/>
</dbReference>
<feature type="region of interest" description="Disordered" evidence="1">
    <location>
        <begin position="44"/>
        <end position="63"/>
    </location>
</feature>